<organism evidence="1 2">
    <name type="scientific">Pedobacter caeni</name>
    <dbReference type="NCBI Taxonomy" id="288992"/>
    <lineage>
        <taxon>Bacteria</taxon>
        <taxon>Pseudomonadati</taxon>
        <taxon>Bacteroidota</taxon>
        <taxon>Sphingobacteriia</taxon>
        <taxon>Sphingobacteriales</taxon>
        <taxon>Sphingobacteriaceae</taxon>
        <taxon>Pedobacter</taxon>
    </lineage>
</organism>
<dbReference type="EMBL" id="FQUQ01000002">
    <property type="protein sequence ID" value="SHF11079.1"/>
    <property type="molecule type" value="Genomic_DNA"/>
</dbReference>
<dbReference type="OrthoDB" id="5735516at2"/>
<dbReference type="STRING" id="288992.SAMN04488522_102125"/>
<proteinExistence type="predicted"/>
<gene>
    <name evidence="1" type="ORF">SAMN04488522_102125</name>
</gene>
<dbReference type="RefSeq" id="WP_073229826.1">
    <property type="nucleotide sequence ID" value="NZ_FQUQ01000002.1"/>
</dbReference>
<name>A0A1M4YZ43_9SPHI</name>
<dbReference type="AlphaFoldDB" id="A0A1M4YZ43"/>
<evidence type="ECO:0000313" key="1">
    <source>
        <dbReference type="EMBL" id="SHF11079.1"/>
    </source>
</evidence>
<reference evidence="2" key="1">
    <citation type="submission" date="2016-11" db="EMBL/GenBank/DDBJ databases">
        <authorList>
            <person name="Varghese N."/>
            <person name="Submissions S."/>
        </authorList>
    </citation>
    <scope>NUCLEOTIDE SEQUENCE [LARGE SCALE GENOMIC DNA]</scope>
    <source>
        <strain evidence="2">DSM 16990</strain>
    </source>
</reference>
<dbReference type="Pfam" id="PF20420">
    <property type="entry name" value="DUF6702"/>
    <property type="match status" value="1"/>
</dbReference>
<keyword evidence="2" id="KW-1185">Reference proteome</keyword>
<sequence length="158" mass="18325">MLQVLLISFLHLFHPFYVSVTEITQNSKTKAVQVSVRIFFDDFEKALDHQYKTKVNILKPVDRKKVDQLIADYVQKHLQVKANQKSLVLKYIGYEIEEDAAWCYFETAPVAAIKTFDINNNILFEEHESQSNMVHVTVNGSRKSTKLDNPKSQARMSF</sequence>
<dbReference type="Proteomes" id="UP000184287">
    <property type="component" value="Unassembled WGS sequence"/>
</dbReference>
<accession>A0A1M4YZ43</accession>
<protein>
    <submittedName>
        <fullName evidence="1">Uncharacterized protein</fullName>
    </submittedName>
</protein>
<evidence type="ECO:0000313" key="2">
    <source>
        <dbReference type="Proteomes" id="UP000184287"/>
    </source>
</evidence>
<dbReference type="InterPro" id="IPR046525">
    <property type="entry name" value="DUF6702"/>
</dbReference>